<keyword evidence="5 11" id="KW-0863">Zinc-finger</keyword>
<dbReference type="Proteomes" id="UP000585614">
    <property type="component" value="Unassembled WGS sequence"/>
</dbReference>
<evidence type="ECO:0000256" key="7">
    <source>
        <dbReference type="ARBA" id="ARBA00023015"/>
    </source>
</evidence>
<dbReference type="InterPro" id="IPR036236">
    <property type="entry name" value="Znf_C2H2_sf"/>
</dbReference>
<comment type="caution">
    <text evidence="13">The sequence shown here is derived from an EMBL/GenBank/DDBJ whole genome shotgun (WGS) entry which is preliminary data.</text>
</comment>
<dbReference type="PANTHER" id="PTHR24399:SF54">
    <property type="entry name" value="GASTRULA ZINC FINGER PROTEIN XLCGF26.1-LIKE-RELATED"/>
    <property type="match status" value="1"/>
</dbReference>
<evidence type="ECO:0000256" key="9">
    <source>
        <dbReference type="ARBA" id="ARBA00023163"/>
    </source>
</evidence>
<dbReference type="FunFam" id="3.30.160.60:FF:000060">
    <property type="entry name" value="zinc finger protein 436"/>
    <property type="match status" value="1"/>
</dbReference>
<dbReference type="AlphaFoldDB" id="A0A7J7SAC7"/>
<evidence type="ECO:0000256" key="5">
    <source>
        <dbReference type="ARBA" id="ARBA00022771"/>
    </source>
</evidence>
<keyword evidence="8" id="KW-0238">DNA-binding</keyword>
<evidence type="ECO:0000313" key="14">
    <source>
        <dbReference type="Proteomes" id="UP000585614"/>
    </source>
</evidence>
<dbReference type="GO" id="GO:0000978">
    <property type="term" value="F:RNA polymerase II cis-regulatory region sequence-specific DNA binding"/>
    <property type="evidence" value="ECO:0007669"/>
    <property type="project" value="TreeGrafter"/>
</dbReference>
<dbReference type="GO" id="GO:0001227">
    <property type="term" value="F:DNA-binding transcription repressor activity, RNA polymerase II-specific"/>
    <property type="evidence" value="ECO:0007669"/>
    <property type="project" value="TreeGrafter"/>
</dbReference>
<evidence type="ECO:0000313" key="13">
    <source>
        <dbReference type="EMBL" id="KAF6285117.1"/>
    </source>
</evidence>
<feature type="domain" description="C2H2-type" evidence="12">
    <location>
        <begin position="98"/>
        <end position="124"/>
    </location>
</feature>
<keyword evidence="10" id="KW-0539">Nucleus</keyword>
<keyword evidence="4" id="KW-0677">Repeat</keyword>
<evidence type="ECO:0000256" key="10">
    <source>
        <dbReference type="ARBA" id="ARBA00023242"/>
    </source>
</evidence>
<evidence type="ECO:0000256" key="8">
    <source>
        <dbReference type="ARBA" id="ARBA00023125"/>
    </source>
</evidence>
<reference evidence="13 14" key="1">
    <citation type="journal article" date="2020" name="Nature">
        <title>Six reference-quality genomes reveal evolution of bat adaptations.</title>
        <authorList>
            <person name="Jebb D."/>
            <person name="Huang Z."/>
            <person name="Pippel M."/>
            <person name="Hughes G.M."/>
            <person name="Lavrichenko K."/>
            <person name="Devanna P."/>
            <person name="Winkler S."/>
            <person name="Jermiin L.S."/>
            <person name="Skirmuntt E.C."/>
            <person name="Katzourakis A."/>
            <person name="Burkitt-Gray L."/>
            <person name="Ray D.A."/>
            <person name="Sullivan K.A.M."/>
            <person name="Roscito J.G."/>
            <person name="Kirilenko B.M."/>
            <person name="Davalos L.M."/>
            <person name="Corthals A.P."/>
            <person name="Power M.L."/>
            <person name="Jones G."/>
            <person name="Ransome R.D."/>
            <person name="Dechmann D.K.N."/>
            <person name="Locatelli A.G."/>
            <person name="Puechmaille S.J."/>
            <person name="Fedrigo O."/>
            <person name="Jarvis E.D."/>
            <person name="Hiller M."/>
            <person name="Vernes S.C."/>
            <person name="Myers E.W."/>
            <person name="Teeling E.C."/>
        </authorList>
    </citation>
    <scope>NUCLEOTIDE SEQUENCE [LARGE SCALE GENOMIC DNA]</scope>
    <source>
        <strain evidence="13">MRhiFer1</strain>
        <tissue evidence="13">Lung</tissue>
    </source>
</reference>
<accession>A0A7J7SAC7</accession>
<comment type="subcellular location">
    <subcellularLocation>
        <location evidence="1">Nucleus</location>
    </subcellularLocation>
</comment>
<comment type="similarity">
    <text evidence="2">Belongs to the krueppel C2H2-type zinc-finger protein family.</text>
</comment>
<evidence type="ECO:0000256" key="1">
    <source>
        <dbReference type="ARBA" id="ARBA00004123"/>
    </source>
</evidence>
<proteinExistence type="inferred from homology"/>
<dbReference type="GO" id="GO:0001817">
    <property type="term" value="P:regulation of cytokine production"/>
    <property type="evidence" value="ECO:0007669"/>
    <property type="project" value="TreeGrafter"/>
</dbReference>
<sequence length="133" mass="15502">MMKSNHMRECTQRRIFMSVMNMNMPSAKTQHLVEHQRTIWERPYESNKCERTCCQKAALTHHQRTHTEADPASVVYVGKPAGSSPSLNISEFTSWRSYECNECGKSCHQLAFRVHWRSHTREKPFEGIKCGKT</sequence>
<keyword evidence="9" id="KW-0804">Transcription</keyword>
<keyword evidence="6" id="KW-0862">Zinc</keyword>
<keyword evidence="3" id="KW-0479">Metal-binding</keyword>
<dbReference type="EMBL" id="JACAGC010000023">
    <property type="protein sequence ID" value="KAF6285117.1"/>
    <property type="molecule type" value="Genomic_DNA"/>
</dbReference>
<evidence type="ECO:0000256" key="11">
    <source>
        <dbReference type="PROSITE-ProRule" id="PRU00042"/>
    </source>
</evidence>
<dbReference type="GO" id="GO:0002682">
    <property type="term" value="P:regulation of immune system process"/>
    <property type="evidence" value="ECO:0007669"/>
    <property type="project" value="TreeGrafter"/>
</dbReference>
<name>A0A7J7SAC7_RHIFE</name>
<organism evidence="13 14">
    <name type="scientific">Rhinolophus ferrumequinum</name>
    <name type="common">Greater horseshoe bat</name>
    <dbReference type="NCBI Taxonomy" id="59479"/>
    <lineage>
        <taxon>Eukaryota</taxon>
        <taxon>Metazoa</taxon>
        <taxon>Chordata</taxon>
        <taxon>Craniata</taxon>
        <taxon>Vertebrata</taxon>
        <taxon>Euteleostomi</taxon>
        <taxon>Mammalia</taxon>
        <taxon>Eutheria</taxon>
        <taxon>Laurasiatheria</taxon>
        <taxon>Chiroptera</taxon>
        <taxon>Yinpterochiroptera</taxon>
        <taxon>Rhinolophoidea</taxon>
        <taxon>Rhinolophidae</taxon>
        <taxon>Rhinolophinae</taxon>
        <taxon>Rhinolophus</taxon>
    </lineage>
</organism>
<dbReference type="PROSITE" id="PS50157">
    <property type="entry name" value="ZINC_FINGER_C2H2_2"/>
    <property type="match status" value="2"/>
</dbReference>
<dbReference type="SUPFAM" id="SSF57667">
    <property type="entry name" value="beta-beta-alpha zinc fingers"/>
    <property type="match status" value="2"/>
</dbReference>
<dbReference type="GO" id="GO:0005654">
    <property type="term" value="C:nucleoplasm"/>
    <property type="evidence" value="ECO:0007669"/>
    <property type="project" value="TreeGrafter"/>
</dbReference>
<dbReference type="Gene3D" id="3.30.160.60">
    <property type="entry name" value="Classic Zinc Finger"/>
    <property type="match status" value="2"/>
</dbReference>
<evidence type="ECO:0000256" key="2">
    <source>
        <dbReference type="ARBA" id="ARBA00006991"/>
    </source>
</evidence>
<evidence type="ECO:0000256" key="6">
    <source>
        <dbReference type="ARBA" id="ARBA00022833"/>
    </source>
</evidence>
<dbReference type="InterPro" id="IPR013087">
    <property type="entry name" value="Znf_C2H2_type"/>
</dbReference>
<dbReference type="GO" id="GO:0008270">
    <property type="term" value="F:zinc ion binding"/>
    <property type="evidence" value="ECO:0007669"/>
    <property type="project" value="UniProtKB-KW"/>
</dbReference>
<keyword evidence="7" id="KW-0805">Transcription regulation</keyword>
<evidence type="ECO:0000259" key="12">
    <source>
        <dbReference type="PROSITE" id="PS50157"/>
    </source>
</evidence>
<evidence type="ECO:0000256" key="3">
    <source>
        <dbReference type="ARBA" id="ARBA00022723"/>
    </source>
</evidence>
<feature type="domain" description="C2H2-type" evidence="12">
    <location>
        <begin position="44"/>
        <end position="71"/>
    </location>
</feature>
<gene>
    <name evidence="13" type="ORF">mRhiFer1_018791</name>
</gene>
<dbReference type="PANTHER" id="PTHR24399">
    <property type="entry name" value="ZINC FINGER AND BTB DOMAIN-CONTAINING"/>
    <property type="match status" value="1"/>
</dbReference>
<protein>
    <submittedName>
        <fullName evidence="13">Zinc finger protein 334</fullName>
    </submittedName>
</protein>
<evidence type="ECO:0000256" key="4">
    <source>
        <dbReference type="ARBA" id="ARBA00022737"/>
    </source>
</evidence>